<feature type="region of interest" description="Disordered" evidence="1">
    <location>
        <begin position="1325"/>
        <end position="1358"/>
    </location>
</feature>
<comment type="caution">
    <text evidence="2">The sequence shown here is derived from an EMBL/GenBank/DDBJ whole genome shotgun (WGS) entry which is preliminary data.</text>
</comment>
<feature type="compositionally biased region" description="Polar residues" evidence="1">
    <location>
        <begin position="462"/>
        <end position="478"/>
    </location>
</feature>
<dbReference type="Proteomes" id="UP001521116">
    <property type="component" value="Unassembled WGS sequence"/>
</dbReference>
<feature type="region of interest" description="Disordered" evidence="1">
    <location>
        <begin position="406"/>
        <end position="428"/>
    </location>
</feature>
<sequence>MRALRKLRVECKGMAPSNVFSYLRPHHRRANSQPASPEPPLSASSQVSPTNPQHFQDLFSPTSAPQPQPLPQPPNPHRFQQFADASSSNSNSPVSPFPPVLPPIPRVASRSDPPAPQKQVPRKERRSVPPPAASVAQELGRPQFARGGGDAGAPGSGGGVQVSSPPTEQPRPSPDAVLSPDSWRDTTGKRVSGPTGFRSRGQRAAGAAAGQNGPLIDQVPSFPHAEALAPSSFSSPYMMSQSSLSSSGLSEKVPGSGKPAAPAQHGKSGKRGLNLLNPMSLLLRRRSAQALQHLSEESLVTHKNNVVPAMARGDDFDPSIRGHIVHDFSAPKPRRAVSYDPYGNNYLGVKEADTRRQPRQTDDESPSKRDRSHTPVFKENFDDSTDADDEKRKSAIRAETLANHDFLARNAVPDSEPEPPAPPFARIPANPHIARRTIPLPLSQVPVRDDVAAGLETVPEASPTSPVSNGSKRSSTAKTPPKSRSRATSGADSVFQPAGLPTHMTSRASRFSFQIAGVDSAAQEQLLEEKHRQKVAAKQSGSNGAHDYGDEEDDMFDYDNIDDDMFAGFEEEIPTIGGDYDDYGYGGYNGEYGAYSNTGSAPGLGSFDFSTVNNRVPFSSTLSPISAGGESLATPRDSLGNVIGSAVTDDNQKLAPAPSPLGAPPVNGDHEPSPEPTGLGFLNPEDSSDDEFVPERISTLARPDRAKQAALDQSQSVNVMEDDDDLYFDDGLIGEPDLPEDGEKFDESVFDDPTHPLYERPAPAMKSPPLADAGPDSGDLDAEDGEDLSKHGLVPHPSMRGHGRTFQAASDPFEFSDPQDYFSALVEATHQAEADGRFARKNSVATTNLSLPGKDEEDGHDEQSRNPIRDSQDTAPSLVPDSGRVSGATETFASDALDDFGSMGFDADAYGDDFGDGFDDYDSALEDDPIIAAANAEALANDYEGEYGSEFGFYAAANGVDGSVYGGFFGPRDALGRSISGRNAVREPNLTPITERSEYSTRNSFIGMGPWSAAPTSAGGAGQHTSAGTLPSPGVAQLARMSPYGFPPGSEDDYDYDYSLEQLMKLRKGAFGGAGTASPGGSANSSPRNSSPLSYFPGSFPGRGSSPVATRAKSALDTYSDLPEVEETPNEETGDGEGDEVDEQSPADEEALVSEINRADSASDISAVSAYDENRNSKHEEKEPLSSPPPAQKKVPHQIDTNYDYFLPDQPGNIPVSVPNSAISTTSTTSLPMSHASAGGGHSTSASASGIPPAPLLSPTSPPQLQTNFAAAGNEPQKPLPLPSSSSDQLHHLQQQHPGAAPTFPYGLHTNTAVARDSSASIAILSPLSPTSPTLTNLADHPHRKSGGGGRHSRTSSAGMDSVAYIKERIETDNMDRPPEFRWVLERRRTSGTGEVEVIGREFVEGGRI</sequence>
<name>A0ABR3SSS6_9PEZI</name>
<feature type="region of interest" description="Disordered" evidence="1">
    <location>
        <begin position="456"/>
        <end position="501"/>
    </location>
</feature>
<evidence type="ECO:0000256" key="1">
    <source>
        <dbReference type="SAM" id="MobiDB-lite"/>
    </source>
</evidence>
<feature type="region of interest" description="Disordered" evidence="1">
    <location>
        <begin position="530"/>
        <end position="555"/>
    </location>
</feature>
<feature type="region of interest" description="Disordered" evidence="1">
    <location>
        <begin position="1172"/>
        <end position="1306"/>
    </location>
</feature>
<feature type="compositionally biased region" description="Low complexity" evidence="1">
    <location>
        <begin position="202"/>
        <end position="211"/>
    </location>
</feature>
<feature type="compositionally biased region" description="Pro residues" evidence="1">
    <location>
        <begin position="95"/>
        <end position="105"/>
    </location>
</feature>
<evidence type="ECO:0000313" key="3">
    <source>
        <dbReference type="Proteomes" id="UP001521116"/>
    </source>
</evidence>
<feature type="compositionally biased region" description="Basic and acidic residues" evidence="1">
    <location>
        <begin position="741"/>
        <end position="758"/>
    </location>
</feature>
<feature type="compositionally biased region" description="Gly residues" evidence="1">
    <location>
        <begin position="146"/>
        <end position="160"/>
    </location>
</feature>
<feature type="compositionally biased region" description="Low complexity" evidence="1">
    <location>
        <begin position="1283"/>
        <end position="1298"/>
    </location>
</feature>
<feature type="compositionally biased region" description="Polar residues" evidence="1">
    <location>
        <begin position="47"/>
        <end position="63"/>
    </location>
</feature>
<feature type="region of interest" description="Disordered" evidence="1">
    <location>
        <begin position="650"/>
        <end position="813"/>
    </location>
</feature>
<feature type="compositionally biased region" description="Low complexity" evidence="1">
    <location>
        <begin position="1325"/>
        <end position="1336"/>
    </location>
</feature>
<feature type="compositionally biased region" description="Low complexity" evidence="1">
    <location>
        <begin position="1076"/>
        <end position="1092"/>
    </location>
</feature>
<keyword evidence="3" id="KW-1185">Reference proteome</keyword>
<feature type="compositionally biased region" description="Basic and acidic residues" evidence="1">
    <location>
        <begin position="861"/>
        <end position="872"/>
    </location>
</feature>
<feature type="compositionally biased region" description="Low complexity" evidence="1">
    <location>
        <begin position="230"/>
        <end position="250"/>
    </location>
</feature>
<feature type="region of interest" description="Disordered" evidence="1">
    <location>
        <begin position="1014"/>
        <end position="1034"/>
    </location>
</feature>
<feature type="compositionally biased region" description="Pro residues" evidence="1">
    <location>
        <begin position="1252"/>
        <end position="1262"/>
    </location>
</feature>
<protein>
    <recommendedName>
        <fullName evidence="4">AGC-kinase C-terminal domain-containing protein</fullName>
    </recommendedName>
</protein>
<accession>A0ABR3SSS6</accession>
<feature type="compositionally biased region" description="Basic and acidic residues" evidence="1">
    <location>
        <begin position="1172"/>
        <end position="1184"/>
    </location>
</feature>
<feature type="compositionally biased region" description="Basic and acidic residues" evidence="1">
    <location>
        <begin position="350"/>
        <end position="373"/>
    </location>
</feature>
<feature type="compositionally biased region" description="Acidic residues" evidence="1">
    <location>
        <begin position="1123"/>
        <end position="1149"/>
    </location>
</feature>
<feature type="compositionally biased region" description="Pro residues" evidence="1">
    <location>
        <begin position="64"/>
        <end position="76"/>
    </location>
</feature>
<proteinExistence type="predicted"/>
<feature type="region of interest" description="Disordered" evidence="1">
    <location>
        <begin position="15"/>
        <end position="273"/>
    </location>
</feature>
<dbReference type="EMBL" id="JAJVDC020000071">
    <property type="protein sequence ID" value="KAL1627584.1"/>
    <property type="molecule type" value="Genomic_DNA"/>
</dbReference>
<feature type="region of interest" description="Disordered" evidence="1">
    <location>
        <begin position="833"/>
        <end position="886"/>
    </location>
</feature>
<evidence type="ECO:0000313" key="2">
    <source>
        <dbReference type="EMBL" id="KAL1627584.1"/>
    </source>
</evidence>
<evidence type="ECO:0008006" key="4">
    <source>
        <dbReference type="Google" id="ProtNLM"/>
    </source>
</evidence>
<feature type="region of interest" description="Disordered" evidence="1">
    <location>
        <begin position="333"/>
        <end position="392"/>
    </location>
</feature>
<gene>
    <name evidence="2" type="ORF">SLS56_006305</name>
</gene>
<reference evidence="2 3" key="1">
    <citation type="submission" date="2024-02" db="EMBL/GenBank/DDBJ databases">
        <title>De novo assembly and annotation of 12 fungi associated with fruit tree decline syndrome in Ontario, Canada.</title>
        <authorList>
            <person name="Sulman M."/>
            <person name="Ellouze W."/>
            <person name="Ilyukhin E."/>
        </authorList>
    </citation>
    <scope>NUCLEOTIDE SEQUENCE [LARGE SCALE GENOMIC DNA]</scope>
    <source>
        <strain evidence="2 3">M1-105</strain>
    </source>
</reference>
<organism evidence="2 3">
    <name type="scientific">Neofusicoccum ribis</name>
    <dbReference type="NCBI Taxonomy" id="45134"/>
    <lineage>
        <taxon>Eukaryota</taxon>
        <taxon>Fungi</taxon>
        <taxon>Dikarya</taxon>
        <taxon>Ascomycota</taxon>
        <taxon>Pezizomycotina</taxon>
        <taxon>Dothideomycetes</taxon>
        <taxon>Dothideomycetes incertae sedis</taxon>
        <taxon>Botryosphaeriales</taxon>
        <taxon>Botryosphaeriaceae</taxon>
        <taxon>Neofusicoccum</taxon>
    </lineage>
</organism>
<feature type="compositionally biased region" description="Basic residues" evidence="1">
    <location>
        <begin position="1342"/>
        <end position="1354"/>
    </location>
</feature>
<feature type="compositionally biased region" description="Polar residues" evidence="1">
    <location>
        <begin position="1218"/>
        <end position="1232"/>
    </location>
</feature>
<feature type="region of interest" description="Disordered" evidence="1">
    <location>
        <begin position="1073"/>
        <end position="1149"/>
    </location>
</feature>